<evidence type="ECO:0008006" key="2">
    <source>
        <dbReference type="Google" id="ProtNLM"/>
    </source>
</evidence>
<dbReference type="AlphaFoldDB" id="M8API5"/>
<dbReference type="InterPro" id="IPR035979">
    <property type="entry name" value="RBD_domain_sf"/>
</dbReference>
<accession>M8API5</accession>
<reference evidence="1" key="1">
    <citation type="journal article" date="2013" name="Nature">
        <title>Draft genome of the wheat A-genome progenitor Triticum urartu.</title>
        <authorList>
            <person name="Ling H.Q."/>
            <person name="Zhao S."/>
            <person name="Liu D."/>
            <person name="Wang J."/>
            <person name="Sun H."/>
            <person name="Zhang C."/>
            <person name="Fan H."/>
            <person name="Li D."/>
            <person name="Dong L."/>
            <person name="Tao Y."/>
            <person name="Gao C."/>
            <person name="Wu H."/>
            <person name="Li Y."/>
            <person name="Cui Y."/>
            <person name="Guo X."/>
            <person name="Zheng S."/>
            <person name="Wang B."/>
            <person name="Yu K."/>
            <person name="Liang Q."/>
            <person name="Yang W."/>
            <person name="Lou X."/>
            <person name="Chen J."/>
            <person name="Feng M."/>
            <person name="Jian J."/>
            <person name="Zhang X."/>
            <person name="Luo G."/>
            <person name="Jiang Y."/>
            <person name="Liu J."/>
            <person name="Wang Z."/>
            <person name="Sha Y."/>
            <person name="Zhang B."/>
            <person name="Wu H."/>
            <person name="Tang D."/>
            <person name="Shen Q."/>
            <person name="Xue P."/>
            <person name="Zou S."/>
            <person name="Wang X."/>
            <person name="Liu X."/>
            <person name="Wang F."/>
            <person name="Yang Y."/>
            <person name="An X."/>
            <person name="Dong Z."/>
            <person name="Zhang K."/>
            <person name="Zhang X."/>
            <person name="Luo M.C."/>
            <person name="Dvorak J."/>
            <person name="Tong Y."/>
            <person name="Wang J."/>
            <person name="Yang H."/>
            <person name="Li Z."/>
            <person name="Wang D."/>
            <person name="Zhang A."/>
            <person name="Wang J."/>
        </authorList>
    </citation>
    <scope>NUCLEOTIDE SEQUENCE</scope>
</reference>
<dbReference type="EMBL" id="KD024846">
    <property type="protein sequence ID" value="EMS66995.1"/>
    <property type="molecule type" value="Genomic_DNA"/>
</dbReference>
<dbReference type="SUPFAM" id="SSF54928">
    <property type="entry name" value="RNA-binding domain, RBD"/>
    <property type="match status" value="1"/>
</dbReference>
<proteinExistence type="predicted"/>
<dbReference type="GO" id="GO:0003676">
    <property type="term" value="F:nucleic acid binding"/>
    <property type="evidence" value="ECO:0007669"/>
    <property type="project" value="InterPro"/>
</dbReference>
<sequence length="101" mass="11821">MGRRRICGGMGGLPRKHKERGRILCTFFMVYIWEYRDPWDEAKVYVRNLPYDVSSERLVQLFGQDVVVEVTVSICGIGDRRCITRLGIFLRTSRMNPRPLL</sequence>
<evidence type="ECO:0000313" key="1">
    <source>
        <dbReference type="EMBL" id="EMS66995.1"/>
    </source>
</evidence>
<organism evidence="1">
    <name type="scientific">Triticum urartu</name>
    <name type="common">Red wild einkorn</name>
    <name type="synonym">Crithodium urartu</name>
    <dbReference type="NCBI Taxonomy" id="4572"/>
    <lineage>
        <taxon>Eukaryota</taxon>
        <taxon>Viridiplantae</taxon>
        <taxon>Streptophyta</taxon>
        <taxon>Embryophyta</taxon>
        <taxon>Tracheophyta</taxon>
        <taxon>Spermatophyta</taxon>
        <taxon>Magnoliopsida</taxon>
        <taxon>Liliopsida</taxon>
        <taxon>Poales</taxon>
        <taxon>Poaceae</taxon>
        <taxon>BOP clade</taxon>
        <taxon>Pooideae</taxon>
        <taxon>Triticodae</taxon>
        <taxon>Triticeae</taxon>
        <taxon>Triticinae</taxon>
        <taxon>Triticum</taxon>
    </lineage>
</organism>
<protein>
    <recommendedName>
        <fullName evidence="2">RRM domain-containing protein</fullName>
    </recommendedName>
</protein>
<gene>
    <name evidence="1" type="ORF">TRIUR3_21711</name>
</gene>
<name>M8API5_TRIUA</name>